<dbReference type="PATRIC" id="fig|908627.4.peg.1432"/>
<comment type="caution">
    <text evidence="1">The sequence shown here is derived from an EMBL/GenBank/DDBJ whole genome shotgun (WGS) entry which is preliminary data.</text>
</comment>
<accession>A0A0J1D2N5</accession>
<proteinExistence type="predicted"/>
<dbReference type="EMBL" id="AEJF01000056">
    <property type="protein sequence ID" value="KLU26997.1"/>
    <property type="molecule type" value="Genomic_DNA"/>
</dbReference>
<dbReference type="AlphaFoldDB" id="A0A0J1D2N5"/>
<evidence type="ECO:0000313" key="1">
    <source>
        <dbReference type="EMBL" id="KLU26997.1"/>
    </source>
</evidence>
<reference evidence="1 2" key="1">
    <citation type="journal article" date="2015" name="Genome Announc.">
        <title>Draft Genome Sequence of Burkholderia sp. Strain PML1(12), an Ectomycorrhizosphere-Inhabiting Bacterium with Effective Mineral-Weathering Ability.</title>
        <authorList>
            <person name="Uroz S."/>
            <person name="Oger P."/>
        </authorList>
    </citation>
    <scope>NUCLEOTIDE SEQUENCE [LARGE SCALE GENOMIC DNA]</scope>
    <source>
        <strain evidence="2">PML1(12)</strain>
    </source>
</reference>
<protein>
    <submittedName>
        <fullName evidence="1">Uncharacterized protein</fullName>
    </submittedName>
</protein>
<sequence>MRRPDVPRDPADERLFSNCSEVARPAKRRWPARVCPFLISLSFNRRARVLFPRVSIDRAVAGAFIGLAKIPKSIFQVKFELHGAALLERGQTVRGAMIWHYEGTSGISRACVAASVLLSGKKRKHSVSASRCIGIRRS</sequence>
<organism evidence="1 2">
    <name type="scientific">Caballeronia mineralivorans PML1(12)</name>
    <dbReference type="NCBI Taxonomy" id="908627"/>
    <lineage>
        <taxon>Bacteria</taxon>
        <taxon>Pseudomonadati</taxon>
        <taxon>Pseudomonadota</taxon>
        <taxon>Betaproteobacteria</taxon>
        <taxon>Burkholderiales</taxon>
        <taxon>Burkholderiaceae</taxon>
        <taxon>Caballeronia</taxon>
    </lineage>
</organism>
<keyword evidence="2" id="KW-1185">Reference proteome</keyword>
<name>A0A0J1D2N5_9BURK</name>
<evidence type="ECO:0000313" key="2">
    <source>
        <dbReference type="Proteomes" id="UP000035963"/>
    </source>
</evidence>
<gene>
    <name evidence="1" type="ORF">EOS_06460</name>
</gene>
<dbReference type="Proteomes" id="UP000035963">
    <property type="component" value="Unassembled WGS sequence"/>
</dbReference>